<evidence type="ECO:0000259" key="3">
    <source>
        <dbReference type="Pfam" id="PF18998"/>
    </source>
</evidence>
<dbReference type="InterPro" id="IPR026906">
    <property type="entry name" value="LRR_5"/>
</dbReference>
<name>A0A4S2FIZ8_9BACT</name>
<gene>
    <name evidence="4" type="ORF">E5333_14490</name>
</gene>
<feature type="domain" description="Bacterial repeat" evidence="3">
    <location>
        <begin position="39"/>
        <end position="109"/>
    </location>
</feature>
<dbReference type="SUPFAM" id="SSF52058">
    <property type="entry name" value="L domain-like"/>
    <property type="match status" value="1"/>
</dbReference>
<dbReference type="SUPFAM" id="SSF49464">
    <property type="entry name" value="Carboxypeptidase regulatory domain-like"/>
    <property type="match status" value="1"/>
</dbReference>
<evidence type="ECO:0000256" key="1">
    <source>
        <dbReference type="SAM" id="MobiDB-lite"/>
    </source>
</evidence>
<dbReference type="Proteomes" id="UP000306630">
    <property type="component" value="Unassembled WGS sequence"/>
</dbReference>
<protein>
    <recommendedName>
        <fullName evidence="3">Bacterial repeat domain-containing protein</fullName>
    </recommendedName>
</protein>
<sequence length="1241" mass="136730">MKHFILFIAAILSCLTGFAQGGYDPSGPGDPNPYRKLSVLASPKSGGSANSHNGSQIAVGQTVTCYANANGYYDFVHWLQNGEIVSDNSYFTFAMPDEDVEMTAVFELNYNPESPDDPQEAKPSHRVTITSVPGIGGYFNSQAFRLCEGDSINVYAYPNNGYHFEEWLLDGILVSTKNPLNIKMTDKDLNYTARFSYNPVNPGDPAINMFNPTTGEMVIDRFNPGYLSSAIYDLLGNSYDYSQITSLVISGIMDVSDFGFAYNLSDCAVIDLSRTNGYTEIPSYAFESSTALTEIILPSCINSIGRYVFNSCKNLSVITCLAVMPPSLSYGAFAGVDNSVIIRVPAQSLDLYKNASGWNDFTILTADSDMYSLTVSLPSDAGDGRYRNMSIELLNTSNGQSYRYLITDKTEYIFDNLLSSTEYSVSVKNNKNEILGEISSLKIVDKDISAQFQSLRQPKNIAVKVMTPDENDITSEVTIKWFNYANELLQQGPTLSRVLENSVISYSITLPLHLQKIYLQPSSQTITILEQSVLTHTLDELGTGILKGKVCDADGKGISTAIITISQNINGAYTGSEIAQCDDDGNYEIEVTNVPIKVSISANGYIGQTKDLQTPTDIGHIVLEKNTGITVYPSYTFQASTTTDQETSDWFNDNNVAYLIEDLDGNEILDCIYQSGSIILPIGIKIGDKINVVVYSKNNLFNRVTQTVSINSKSVYANLNIVGYGGISITTTDDSAATGICILYDMAGIQIGKSRFRGNSISFENLPDGQYTVISMQKSTLLGSVSNLSSFQETQLVRGSDYLLDNVNVVTGQITNINITDIPDLDETKLYYTDSKETYFMPNKSQLTIGNYVTLKAKLTIKDEYAEAINAATLVVDIPSNCELVDNSIISGAGYLGYEYADNRLSVPIKNLSDAIRFCVIPVEGGNCKSSAFVKLVIDNNEILQPIGTVYFEANNFSLSVPQKTSKTNIAIRGTATADSEVKIYDNDILVGTTYSMPNGQWSLNLSLYKPYSKSIHNLYGEVVTQDGKRLLTQSKTVDYDQGYVDLSKVTMVYNNSIIVFDHLNGRNTANSYSYAPGTTDFTFIADFTENNPEKISNVIIKILASDGSVRSLPADYNATSGNWVVRTKYADSNKLPVNVTANYQLNTKTSMFDIDRYNDDMLNFNGYLETTISSLANGTSEIISDSDKKREIAIIPHGENSTEYITIEQIDYHQLKAEFEILSKISLEDENRSFCYRDTI</sequence>
<comment type="caution">
    <text evidence="4">The sequence shown here is derived from an EMBL/GenBank/DDBJ whole genome shotgun (WGS) entry which is preliminary data.</text>
</comment>
<reference evidence="4 5" key="1">
    <citation type="submission" date="2019-04" db="EMBL/GenBank/DDBJ databases">
        <title>Microbes associate with the intestines of laboratory mice.</title>
        <authorList>
            <person name="Navarre W."/>
            <person name="Wong E."/>
            <person name="Huang K."/>
            <person name="Tropini C."/>
            <person name="Ng K."/>
            <person name="Yu B."/>
        </authorList>
    </citation>
    <scope>NUCLEOTIDE SEQUENCE [LARGE SCALE GENOMIC DNA]</scope>
    <source>
        <strain evidence="4 5">NM06_A21</strain>
    </source>
</reference>
<feature type="signal peptide" evidence="2">
    <location>
        <begin position="1"/>
        <end position="19"/>
    </location>
</feature>
<evidence type="ECO:0000313" key="5">
    <source>
        <dbReference type="Proteomes" id="UP000306630"/>
    </source>
</evidence>
<dbReference type="Gene3D" id="2.60.40.1120">
    <property type="entry name" value="Carboxypeptidase-like, regulatory domain"/>
    <property type="match status" value="1"/>
</dbReference>
<evidence type="ECO:0000256" key="2">
    <source>
        <dbReference type="SAM" id="SignalP"/>
    </source>
</evidence>
<evidence type="ECO:0000313" key="4">
    <source>
        <dbReference type="EMBL" id="TGY68861.1"/>
    </source>
</evidence>
<feature type="domain" description="Bacterial repeat" evidence="3">
    <location>
        <begin position="128"/>
        <end position="198"/>
    </location>
</feature>
<proteinExistence type="predicted"/>
<feature type="non-terminal residue" evidence="4">
    <location>
        <position position="1241"/>
    </location>
</feature>
<accession>A0A4S2FIZ8</accession>
<organism evidence="4 5">
    <name type="scientific">Muribaculum intestinale</name>
    <dbReference type="NCBI Taxonomy" id="1796646"/>
    <lineage>
        <taxon>Bacteria</taxon>
        <taxon>Pseudomonadati</taxon>
        <taxon>Bacteroidota</taxon>
        <taxon>Bacteroidia</taxon>
        <taxon>Bacteroidales</taxon>
        <taxon>Muribaculaceae</taxon>
        <taxon>Muribaculum</taxon>
    </lineage>
</organism>
<dbReference type="Gene3D" id="3.40.50.12480">
    <property type="match status" value="1"/>
</dbReference>
<feature type="chain" id="PRO_5020947523" description="Bacterial repeat domain-containing protein" evidence="2">
    <location>
        <begin position="20"/>
        <end position="1241"/>
    </location>
</feature>
<dbReference type="InterPro" id="IPR044060">
    <property type="entry name" value="Bacterial_rp_domain"/>
</dbReference>
<dbReference type="Pfam" id="PF13306">
    <property type="entry name" value="LRR_5"/>
    <property type="match status" value="1"/>
</dbReference>
<dbReference type="AlphaFoldDB" id="A0A4S2FIZ8"/>
<keyword evidence="2" id="KW-0732">Signal</keyword>
<dbReference type="InterPro" id="IPR008969">
    <property type="entry name" value="CarboxyPept-like_regulatory"/>
</dbReference>
<dbReference type="EMBL" id="SRYD01000084">
    <property type="protein sequence ID" value="TGY68861.1"/>
    <property type="molecule type" value="Genomic_DNA"/>
</dbReference>
<dbReference type="Pfam" id="PF18998">
    <property type="entry name" value="Flg_new_2"/>
    <property type="match status" value="2"/>
</dbReference>
<feature type="region of interest" description="Disordered" evidence="1">
    <location>
        <begin position="26"/>
        <end position="53"/>
    </location>
</feature>